<reference evidence="19 20" key="1">
    <citation type="submission" date="2016-10" db="EMBL/GenBank/DDBJ databases">
        <authorList>
            <person name="Varghese N."/>
            <person name="Submissions S."/>
        </authorList>
    </citation>
    <scope>NUCLEOTIDE SEQUENCE [LARGE SCALE GENOMIC DNA]</scope>
    <source>
        <strain evidence="19 20">GAS524</strain>
    </source>
</reference>
<dbReference type="InterPro" id="IPR013520">
    <property type="entry name" value="Ribonucl_H"/>
</dbReference>
<dbReference type="PANTHER" id="PTHR30231">
    <property type="entry name" value="DNA POLYMERASE III SUBUNIT EPSILON"/>
    <property type="match status" value="1"/>
</dbReference>
<gene>
    <name evidence="17" type="primary">dnaQ</name>
    <name evidence="19" type="ORF">SAMN05444163_8151</name>
</gene>
<dbReference type="InterPro" id="IPR012337">
    <property type="entry name" value="RNaseH-like_sf"/>
</dbReference>
<evidence type="ECO:0000256" key="7">
    <source>
        <dbReference type="ARBA" id="ARBA00022705"/>
    </source>
</evidence>
<evidence type="ECO:0000256" key="3">
    <source>
        <dbReference type="ARBA" id="ARBA00012417"/>
    </source>
</evidence>
<keyword evidence="11 17" id="KW-0269">Exonuclease</keyword>
<evidence type="ECO:0000256" key="13">
    <source>
        <dbReference type="ARBA" id="ARBA00022932"/>
    </source>
</evidence>
<accession>A0ABY0QHF8</accession>
<evidence type="ECO:0000256" key="15">
    <source>
        <dbReference type="ARBA" id="ARBA00025483"/>
    </source>
</evidence>
<dbReference type="SMART" id="SM00479">
    <property type="entry name" value="EXOIII"/>
    <property type="match status" value="1"/>
</dbReference>
<evidence type="ECO:0000256" key="14">
    <source>
        <dbReference type="ARBA" id="ARBA00023211"/>
    </source>
</evidence>
<keyword evidence="7 17" id="KW-0235">DNA replication</keyword>
<keyword evidence="9 17" id="KW-0479">Metal-binding</keyword>
<organism evidence="19 20">
    <name type="scientific">Bradyrhizobium ottawaense</name>
    <dbReference type="NCBI Taxonomy" id="931866"/>
    <lineage>
        <taxon>Bacteria</taxon>
        <taxon>Pseudomonadati</taxon>
        <taxon>Pseudomonadota</taxon>
        <taxon>Alphaproteobacteria</taxon>
        <taxon>Hyphomicrobiales</taxon>
        <taxon>Nitrobacteraceae</taxon>
        <taxon>Bradyrhizobium</taxon>
    </lineage>
</organism>
<keyword evidence="5 17" id="KW-0808">Transferase</keyword>
<dbReference type="NCBIfam" id="TIGR01406">
    <property type="entry name" value="dnaQ_proteo"/>
    <property type="match status" value="1"/>
</dbReference>
<dbReference type="CDD" id="cd06131">
    <property type="entry name" value="DNA_pol_III_epsilon_Ecoli_like"/>
    <property type="match status" value="1"/>
</dbReference>
<comment type="cofactor">
    <cofactor evidence="2 17">
        <name>Mg(2+)</name>
        <dbReference type="ChEBI" id="CHEBI:18420"/>
    </cofactor>
</comment>
<dbReference type="InterPro" id="IPR006309">
    <property type="entry name" value="DnaQ_proteo"/>
</dbReference>
<dbReference type="InterPro" id="IPR036397">
    <property type="entry name" value="RNaseH_sf"/>
</dbReference>
<name>A0ABY0QHF8_9BRAD</name>
<evidence type="ECO:0000313" key="19">
    <source>
        <dbReference type="EMBL" id="SDK45486.1"/>
    </source>
</evidence>
<keyword evidence="13 17" id="KW-0239">DNA-directed DNA polymerase</keyword>
<dbReference type="EMBL" id="LT629693">
    <property type="protein sequence ID" value="SDK45486.1"/>
    <property type="molecule type" value="Genomic_DNA"/>
</dbReference>
<dbReference type="Pfam" id="PF00929">
    <property type="entry name" value="RNase_T"/>
    <property type="match status" value="1"/>
</dbReference>
<evidence type="ECO:0000256" key="1">
    <source>
        <dbReference type="ARBA" id="ARBA00001936"/>
    </source>
</evidence>
<evidence type="ECO:0000256" key="17">
    <source>
        <dbReference type="RuleBase" id="RU364087"/>
    </source>
</evidence>
<evidence type="ECO:0000256" key="12">
    <source>
        <dbReference type="ARBA" id="ARBA00022842"/>
    </source>
</evidence>
<dbReference type="Gene3D" id="3.30.420.10">
    <property type="entry name" value="Ribonuclease H-like superfamily/Ribonuclease H"/>
    <property type="match status" value="1"/>
</dbReference>
<evidence type="ECO:0000256" key="4">
    <source>
        <dbReference type="ARBA" id="ARBA00020352"/>
    </source>
</evidence>
<dbReference type="RefSeq" id="WP_091977357.1">
    <property type="nucleotide sequence ID" value="NZ_LT629693.1"/>
</dbReference>
<keyword evidence="12 17" id="KW-0460">Magnesium</keyword>
<evidence type="ECO:0000256" key="8">
    <source>
        <dbReference type="ARBA" id="ARBA00022722"/>
    </source>
</evidence>
<evidence type="ECO:0000256" key="11">
    <source>
        <dbReference type="ARBA" id="ARBA00022839"/>
    </source>
</evidence>
<dbReference type="NCBIfam" id="TIGR00573">
    <property type="entry name" value="dnaq"/>
    <property type="match status" value="1"/>
</dbReference>
<feature type="domain" description="Exonuclease" evidence="18">
    <location>
        <begin position="2"/>
        <end position="170"/>
    </location>
</feature>
<dbReference type="Proteomes" id="UP000198803">
    <property type="component" value="Chromosome I"/>
</dbReference>
<keyword evidence="8 17" id="KW-0540">Nuclease</keyword>
<comment type="catalytic activity">
    <reaction evidence="16 17">
        <text>DNA(n) + a 2'-deoxyribonucleoside 5'-triphosphate = DNA(n+1) + diphosphate</text>
        <dbReference type="Rhea" id="RHEA:22508"/>
        <dbReference type="Rhea" id="RHEA-COMP:17339"/>
        <dbReference type="Rhea" id="RHEA-COMP:17340"/>
        <dbReference type="ChEBI" id="CHEBI:33019"/>
        <dbReference type="ChEBI" id="CHEBI:61560"/>
        <dbReference type="ChEBI" id="CHEBI:173112"/>
        <dbReference type="EC" id="2.7.7.7"/>
    </reaction>
</comment>
<evidence type="ECO:0000256" key="2">
    <source>
        <dbReference type="ARBA" id="ARBA00001946"/>
    </source>
</evidence>
<comment type="cofactor">
    <cofactor evidence="1 17">
        <name>Mn(2+)</name>
        <dbReference type="ChEBI" id="CHEBI:29035"/>
    </cofactor>
</comment>
<dbReference type="InterPro" id="IPR006054">
    <property type="entry name" value="DnaQ"/>
</dbReference>
<dbReference type="EC" id="2.7.7.7" evidence="3 17"/>
<evidence type="ECO:0000256" key="10">
    <source>
        <dbReference type="ARBA" id="ARBA00022801"/>
    </source>
</evidence>
<protein>
    <recommendedName>
        <fullName evidence="4 17">DNA polymerase III subunit epsilon</fullName>
        <ecNumber evidence="3 17">2.7.7.7</ecNumber>
    </recommendedName>
</protein>
<keyword evidence="20" id="KW-1185">Reference proteome</keyword>
<comment type="subunit">
    <text evidence="17">DNA polymerase III contains a core (composed of alpha, epsilon and theta chains) that associates with a tau subunit. This core dimerizes to form the POLIII' complex. PolIII' associates with the gamma complex (composed of gamma, delta, delta', psi and chi chains) and with the beta chain to form the complete DNA polymerase III complex.</text>
</comment>
<evidence type="ECO:0000256" key="5">
    <source>
        <dbReference type="ARBA" id="ARBA00022679"/>
    </source>
</evidence>
<evidence type="ECO:0000256" key="9">
    <source>
        <dbReference type="ARBA" id="ARBA00022723"/>
    </source>
</evidence>
<sequence length="225" mass="25693">MREIILDTETTGLDRKVDRIVEIGAIEMVDLMPTGRTYHQYCNPLRPVHKEAYRVHGLSDVFLSTKPTFKRIHGTFLRFIGDARLVAHNASFDIGMLNEELDRLDLDPLKNEVVDTLQLAREKHPRRKHTLDALCSIYNIDDSRRTLHGALLDAELLAEVYAELRGGRQFGMQLDMLAQPEGDEEDLPVRVRPVPLAKRITEKDVADHRAFVATLGDAAIWRNYV</sequence>
<keyword evidence="10 17" id="KW-0378">Hydrolase</keyword>
<dbReference type="NCBIfam" id="NF004316">
    <property type="entry name" value="PRK05711.1"/>
    <property type="match status" value="1"/>
</dbReference>
<comment type="function">
    <text evidence="15 17">DNA polymerase III is a complex, multichain enzyme responsible for most of the replicative synthesis in bacteria. The epsilon subunit contain the editing function and is a proofreading 3'-5' exonuclease.</text>
</comment>
<proteinExistence type="predicted"/>
<evidence type="ECO:0000256" key="6">
    <source>
        <dbReference type="ARBA" id="ARBA00022695"/>
    </source>
</evidence>
<evidence type="ECO:0000259" key="18">
    <source>
        <dbReference type="SMART" id="SM00479"/>
    </source>
</evidence>
<keyword evidence="14 17" id="KW-0464">Manganese</keyword>
<dbReference type="SUPFAM" id="SSF53098">
    <property type="entry name" value="Ribonuclease H-like"/>
    <property type="match status" value="1"/>
</dbReference>
<evidence type="ECO:0000313" key="20">
    <source>
        <dbReference type="Proteomes" id="UP000198803"/>
    </source>
</evidence>
<dbReference type="PANTHER" id="PTHR30231:SF41">
    <property type="entry name" value="DNA POLYMERASE III SUBUNIT EPSILON"/>
    <property type="match status" value="1"/>
</dbReference>
<evidence type="ECO:0000256" key="16">
    <source>
        <dbReference type="ARBA" id="ARBA00049244"/>
    </source>
</evidence>
<keyword evidence="6 17" id="KW-0548">Nucleotidyltransferase</keyword>